<name>A0A565CGG0_9BRAS</name>
<evidence type="ECO:0000313" key="2">
    <source>
        <dbReference type="EMBL" id="VVB12674.1"/>
    </source>
</evidence>
<dbReference type="Proteomes" id="UP000489600">
    <property type="component" value="Unassembled WGS sequence"/>
</dbReference>
<dbReference type="AlphaFoldDB" id="A0A565CGG0"/>
<dbReference type="InterPro" id="IPR011989">
    <property type="entry name" value="ARM-like"/>
</dbReference>
<dbReference type="InterPro" id="IPR016024">
    <property type="entry name" value="ARM-type_fold"/>
</dbReference>
<dbReference type="InterPro" id="IPR051345">
    <property type="entry name" value="Importin_beta-like_NTR"/>
</dbReference>
<comment type="caution">
    <text evidence="2">The sequence shown here is derived from an EMBL/GenBank/DDBJ whole genome shotgun (WGS) entry which is preliminary data.</text>
</comment>
<dbReference type="PANTHER" id="PTHR12363">
    <property type="entry name" value="TRANSPORTIN 3 AND IMPORTIN 13"/>
    <property type="match status" value="1"/>
</dbReference>
<proteinExistence type="predicted"/>
<evidence type="ECO:0000313" key="3">
    <source>
        <dbReference type="Proteomes" id="UP000489600"/>
    </source>
</evidence>
<keyword evidence="3" id="KW-1185">Reference proteome</keyword>
<accession>A0A565CGG0</accession>
<feature type="domain" description="Importin N-terminal" evidence="1">
    <location>
        <begin position="39"/>
        <end position="95"/>
    </location>
</feature>
<dbReference type="EMBL" id="CABITT030000007">
    <property type="protein sequence ID" value="VVB12674.1"/>
    <property type="molecule type" value="Genomic_DNA"/>
</dbReference>
<reference evidence="2" key="1">
    <citation type="submission" date="2019-07" db="EMBL/GenBank/DDBJ databases">
        <authorList>
            <person name="Dittberner H."/>
        </authorList>
    </citation>
    <scope>NUCLEOTIDE SEQUENCE [LARGE SCALE GENOMIC DNA]</scope>
</reference>
<dbReference type="SUPFAM" id="SSF48371">
    <property type="entry name" value="ARM repeat"/>
    <property type="match status" value="1"/>
</dbReference>
<dbReference type="GO" id="GO:0006606">
    <property type="term" value="P:protein import into nucleus"/>
    <property type="evidence" value="ECO:0007669"/>
    <property type="project" value="TreeGrafter"/>
</dbReference>
<dbReference type="PANTHER" id="PTHR12363:SF44">
    <property type="entry name" value="ARM REPEAT SUPERFAMILY PROTEIN"/>
    <property type="match status" value="1"/>
</dbReference>
<dbReference type="Pfam" id="PF03810">
    <property type="entry name" value="IBN_N"/>
    <property type="match status" value="1"/>
</dbReference>
<dbReference type="GO" id="GO:0005737">
    <property type="term" value="C:cytoplasm"/>
    <property type="evidence" value="ECO:0007669"/>
    <property type="project" value="TreeGrafter"/>
</dbReference>
<dbReference type="GO" id="GO:0031267">
    <property type="term" value="F:small GTPase binding"/>
    <property type="evidence" value="ECO:0007669"/>
    <property type="project" value="InterPro"/>
</dbReference>
<dbReference type="InterPro" id="IPR001494">
    <property type="entry name" value="Importin-beta_N"/>
</dbReference>
<evidence type="ECO:0000259" key="1">
    <source>
        <dbReference type="Pfam" id="PF03810"/>
    </source>
</evidence>
<dbReference type="OrthoDB" id="1811218at2759"/>
<protein>
    <recommendedName>
        <fullName evidence="1">Importin N-terminal domain-containing protein</fullName>
    </recommendedName>
</protein>
<dbReference type="Gene3D" id="1.25.10.10">
    <property type="entry name" value="Leucine-rich Repeat Variant"/>
    <property type="match status" value="1"/>
</dbReference>
<gene>
    <name evidence="2" type="ORF">ANE_LOCUS23118</name>
</gene>
<sequence>MIETPASHRLPHRLRHNQFLEEAIHVLNHNPESSNRVAANQWLVQFQQTPAAWDVSTSLLTSLFVSLFDLQFFAAQILHRKIQNEASNLQSTDKDALLNALLLAAKRYSSGVPQVETIRETIEDAGFEASLMENEANERSRQVCRIRINGNSPSSTRIYPPVRIHEKIFTVIHERVSTDMYPRED</sequence>
<organism evidence="2 3">
    <name type="scientific">Arabis nemorensis</name>
    <dbReference type="NCBI Taxonomy" id="586526"/>
    <lineage>
        <taxon>Eukaryota</taxon>
        <taxon>Viridiplantae</taxon>
        <taxon>Streptophyta</taxon>
        <taxon>Embryophyta</taxon>
        <taxon>Tracheophyta</taxon>
        <taxon>Spermatophyta</taxon>
        <taxon>Magnoliopsida</taxon>
        <taxon>eudicotyledons</taxon>
        <taxon>Gunneridae</taxon>
        <taxon>Pentapetalae</taxon>
        <taxon>rosids</taxon>
        <taxon>malvids</taxon>
        <taxon>Brassicales</taxon>
        <taxon>Brassicaceae</taxon>
        <taxon>Arabideae</taxon>
        <taxon>Arabis</taxon>
    </lineage>
</organism>